<dbReference type="GO" id="GO:0046872">
    <property type="term" value="F:metal ion binding"/>
    <property type="evidence" value="ECO:0007669"/>
    <property type="project" value="InterPro"/>
</dbReference>
<feature type="binding site" evidence="4">
    <location>
        <position position="86"/>
    </location>
    <ligand>
        <name>ATP</name>
        <dbReference type="ChEBI" id="CHEBI:30616"/>
    </ligand>
</feature>
<feature type="binding site" evidence="4">
    <location>
        <position position="126"/>
    </location>
    <ligand>
        <name>ATP</name>
        <dbReference type="ChEBI" id="CHEBI:30616"/>
    </ligand>
</feature>
<dbReference type="Gene3D" id="3.30.1490.20">
    <property type="entry name" value="ATP-grasp fold, A domain"/>
    <property type="match status" value="1"/>
</dbReference>
<evidence type="ECO:0000256" key="2">
    <source>
        <dbReference type="ARBA" id="ARBA00022755"/>
    </source>
</evidence>
<comment type="pathway">
    <text evidence="4 5">Purine metabolism; IMP biosynthesis via de novo pathway; 5-amino-1-(5-phospho-D-ribosyl)imidazole-4-carboxylate from 5-amino-1-(5-phospho-D-ribosyl)imidazole (N5-CAIR route): step 1/2.</text>
</comment>
<comment type="similarity">
    <text evidence="4 5">Belongs to the PurK/PurT family.</text>
</comment>
<dbReference type="AlphaFoldDB" id="A0A4Z1E0D8"/>
<keyword evidence="1 4" id="KW-0547">Nucleotide-binding</keyword>
<dbReference type="PANTHER" id="PTHR11609:SF5">
    <property type="entry name" value="PHOSPHORIBOSYLAMINOIMIDAZOLE CARBOXYLASE"/>
    <property type="match status" value="1"/>
</dbReference>
<name>A0A4Z1E0D8_9MICO</name>
<dbReference type="Gene3D" id="3.40.50.20">
    <property type="match status" value="1"/>
</dbReference>
<dbReference type="EC" id="6.3.4.18" evidence="4 5"/>
<dbReference type="HAMAP" id="MF_01928">
    <property type="entry name" value="PurK"/>
    <property type="match status" value="1"/>
</dbReference>
<gene>
    <name evidence="4 5" type="primary">purK</name>
    <name evidence="7" type="ORF">SERN_2693</name>
</gene>
<reference evidence="7 8" key="1">
    <citation type="submission" date="2018-11" db="EMBL/GenBank/DDBJ databases">
        <title>Complete genome sequencing of the Actinobacteria Serinibacter sp. K3-2.</title>
        <authorList>
            <person name="Rakitin A.L."/>
            <person name="Beletsky A.V."/>
            <person name="Mardanov A.V."/>
            <person name="Ravin N.V."/>
            <person name="Gromova A.S."/>
            <person name="Filippova S.N."/>
            <person name="Gal'Chenko V.F."/>
        </authorList>
    </citation>
    <scope>NUCLEOTIDE SEQUENCE [LARGE SCALE GENOMIC DNA]</scope>
    <source>
        <strain evidence="7 8">K3-2</strain>
    </source>
</reference>
<comment type="catalytic activity">
    <reaction evidence="4 5">
        <text>5-amino-1-(5-phospho-beta-D-ribosyl)imidazole + hydrogencarbonate + ATP = 5-carboxyamino-1-(5-phospho-D-ribosyl)imidazole + ADP + phosphate + 2 H(+)</text>
        <dbReference type="Rhea" id="RHEA:19317"/>
        <dbReference type="ChEBI" id="CHEBI:15378"/>
        <dbReference type="ChEBI" id="CHEBI:17544"/>
        <dbReference type="ChEBI" id="CHEBI:30616"/>
        <dbReference type="ChEBI" id="CHEBI:43474"/>
        <dbReference type="ChEBI" id="CHEBI:58730"/>
        <dbReference type="ChEBI" id="CHEBI:137981"/>
        <dbReference type="ChEBI" id="CHEBI:456216"/>
        <dbReference type="EC" id="6.3.4.18"/>
    </reaction>
</comment>
<feature type="binding site" evidence="4">
    <location>
        <begin position="159"/>
        <end position="162"/>
    </location>
    <ligand>
        <name>ATP</name>
        <dbReference type="ChEBI" id="CHEBI:30616"/>
    </ligand>
</feature>
<dbReference type="UniPathway" id="UPA00074">
    <property type="reaction ID" value="UER00942"/>
</dbReference>
<dbReference type="InterPro" id="IPR005875">
    <property type="entry name" value="PurK"/>
</dbReference>
<dbReference type="EMBL" id="RHPJ01000004">
    <property type="protein sequence ID" value="TGO04102.1"/>
    <property type="molecule type" value="Genomic_DNA"/>
</dbReference>
<dbReference type="SUPFAM" id="SSF56059">
    <property type="entry name" value="Glutathione synthetase ATP-binding domain-like"/>
    <property type="match status" value="1"/>
</dbReference>
<dbReference type="PANTHER" id="PTHR11609">
    <property type="entry name" value="PURINE BIOSYNTHESIS PROTEIN 6/7, PUR6/7"/>
    <property type="match status" value="1"/>
</dbReference>
<proteinExistence type="inferred from homology"/>
<evidence type="ECO:0000256" key="4">
    <source>
        <dbReference type="HAMAP-Rule" id="MF_01928"/>
    </source>
</evidence>
<evidence type="ECO:0000256" key="5">
    <source>
        <dbReference type="RuleBase" id="RU361200"/>
    </source>
</evidence>
<dbReference type="NCBIfam" id="TIGR01161">
    <property type="entry name" value="purK"/>
    <property type="match status" value="1"/>
</dbReference>
<accession>A0A4Z1E0D8</accession>
<dbReference type="PROSITE" id="PS50975">
    <property type="entry name" value="ATP_GRASP"/>
    <property type="match status" value="1"/>
</dbReference>
<dbReference type="Pfam" id="PF02222">
    <property type="entry name" value="ATP-grasp"/>
    <property type="match status" value="1"/>
</dbReference>
<feature type="domain" description="ATP-grasp" evidence="6">
    <location>
        <begin position="90"/>
        <end position="274"/>
    </location>
</feature>
<evidence type="ECO:0000256" key="1">
    <source>
        <dbReference type="ARBA" id="ARBA00022741"/>
    </source>
</evidence>
<dbReference type="InterPro" id="IPR054350">
    <property type="entry name" value="PurT/PurK_preATP-grasp"/>
</dbReference>
<keyword evidence="4 5" id="KW-0436">Ligase</keyword>
<sequence>MAQAAVGLQVHVTALVESATSSTAQVVPDSVVGVASDADALRGLAENADVLTFEHEHVSNEVLRDLRAAGHAVEPGPDALIAAQDKIVMRRRLGELGVPCPRWREAAEVADVLAFGDETGWPIIAKTPRGGYDGKGVRVLSREDAERWDLDWSWPVLLEEKVPFTRELAVLVARRPSGEIRSWPVLQTIQRDGVCAEVLSPAPGLSPTAARQAEGVGRLVAEGLGVTGVLAVEMFEVDGDLVVNELAMRPHNSGHVTIDGHTTSQFEQHLRAVLDLPLGATDQREPFAVMANLLGSGLADPTSAYPRLLAELPHVKVHLYGKEVRPGRKLGHVTVVGTDLDALRRDAARAIAILDGDPR</sequence>
<organism evidence="7 8">
    <name type="scientific">Serinibacter arcticus</name>
    <dbReference type="NCBI Taxonomy" id="1655435"/>
    <lineage>
        <taxon>Bacteria</taxon>
        <taxon>Bacillati</taxon>
        <taxon>Actinomycetota</taxon>
        <taxon>Actinomycetes</taxon>
        <taxon>Micrococcales</taxon>
        <taxon>Beutenbergiaceae</taxon>
        <taxon>Serinibacter</taxon>
    </lineage>
</organism>
<comment type="caution">
    <text evidence="7">The sequence shown here is derived from an EMBL/GenBank/DDBJ whole genome shotgun (WGS) entry which is preliminary data.</text>
</comment>
<keyword evidence="8" id="KW-1185">Reference proteome</keyword>
<dbReference type="Gene3D" id="3.30.470.20">
    <property type="entry name" value="ATP-grasp fold, B domain"/>
    <property type="match status" value="1"/>
</dbReference>
<keyword evidence="2 4" id="KW-0658">Purine biosynthesis</keyword>
<evidence type="ECO:0000256" key="3">
    <source>
        <dbReference type="ARBA" id="ARBA00022840"/>
    </source>
</evidence>
<evidence type="ECO:0000313" key="7">
    <source>
        <dbReference type="EMBL" id="TGO04102.1"/>
    </source>
</evidence>
<evidence type="ECO:0000259" key="6">
    <source>
        <dbReference type="PROSITE" id="PS50975"/>
    </source>
</evidence>
<dbReference type="InterPro" id="IPR016185">
    <property type="entry name" value="PreATP-grasp_dom_sf"/>
</dbReference>
<keyword evidence="3 4" id="KW-0067">ATP-binding</keyword>
<feature type="binding site" evidence="4">
    <location>
        <position position="167"/>
    </location>
    <ligand>
        <name>ATP</name>
        <dbReference type="ChEBI" id="CHEBI:30616"/>
    </ligand>
</feature>
<protein>
    <recommendedName>
        <fullName evidence="4 5">N5-carboxyaminoimidazole ribonucleotide synthase</fullName>
        <shortName evidence="4 5">N5-CAIR synthase</shortName>
        <ecNumber evidence="4 5">6.3.4.18</ecNumber>
    </recommendedName>
    <alternativeName>
        <fullName evidence="4 5">5-(carboxyamino)imidazole ribonucleotide synthetase</fullName>
    </alternativeName>
</protein>
<dbReference type="SUPFAM" id="SSF52440">
    <property type="entry name" value="PreATP-grasp domain"/>
    <property type="match status" value="1"/>
</dbReference>
<dbReference type="InterPro" id="IPR011054">
    <property type="entry name" value="Rudment_hybrid_motif"/>
</dbReference>
<evidence type="ECO:0000313" key="8">
    <source>
        <dbReference type="Proteomes" id="UP000297318"/>
    </source>
</evidence>
<dbReference type="InterPro" id="IPR003135">
    <property type="entry name" value="ATP-grasp_carboxylate-amine"/>
</dbReference>
<comment type="subunit">
    <text evidence="4 5">Homodimer.</text>
</comment>
<dbReference type="GO" id="GO:0004638">
    <property type="term" value="F:phosphoribosylaminoimidazole carboxylase activity"/>
    <property type="evidence" value="ECO:0007669"/>
    <property type="project" value="InterPro"/>
</dbReference>
<feature type="binding site" evidence="4">
    <location>
        <begin position="244"/>
        <end position="245"/>
    </location>
    <ligand>
        <name>ATP</name>
        <dbReference type="ChEBI" id="CHEBI:30616"/>
    </ligand>
</feature>
<dbReference type="GO" id="GO:0005829">
    <property type="term" value="C:cytosol"/>
    <property type="evidence" value="ECO:0007669"/>
    <property type="project" value="TreeGrafter"/>
</dbReference>
<dbReference type="InterPro" id="IPR040686">
    <property type="entry name" value="PurK_C"/>
</dbReference>
<comment type="caution">
    <text evidence="4">Lacks conserved residue(s) required for the propagation of feature annotation.</text>
</comment>
<dbReference type="Proteomes" id="UP000297318">
    <property type="component" value="Unassembled WGS sequence"/>
</dbReference>
<dbReference type="GO" id="GO:0005524">
    <property type="term" value="F:ATP binding"/>
    <property type="evidence" value="ECO:0007669"/>
    <property type="project" value="UniProtKB-UniRule"/>
</dbReference>
<dbReference type="GO" id="GO:0034028">
    <property type="term" value="F:5-(carboxyamino)imidazole ribonucleotide synthase activity"/>
    <property type="evidence" value="ECO:0007669"/>
    <property type="project" value="UniProtKB-UniRule"/>
</dbReference>
<comment type="function">
    <text evidence="5">Catalyzes the ATP-dependent conversion of 5-aminoimidazole ribonucleotide (AIR) and HCO(3)- to N5-carboxyaminoimidazole ribonucleotide (N5-CAIR).</text>
</comment>
<comment type="function">
    <text evidence="4">Catalyzes the ATP-dependent conversion of 5-aminoimidazole ribonucleotide (AIR) and HCO(3)(-) to N5-carboxyaminoimidazole ribonucleotide (N5-CAIR).</text>
</comment>
<dbReference type="Pfam" id="PF22660">
    <property type="entry name" value="RS_preATP-grasp-like"/>
    <property type="match status" value="1"/>
</dbReference>
<dbReference type="Pfam" id="PF17769">
    <property type="entry name" value="PurK_C"/>
    <property type="match status" value="1"/>
</dbReference>
<dbReference type="InterPro" id="IPR011761">
    <property type="entry name" value="ATP-grasp"/>
</dbReference>
<dbReference type="InterPro" id="IPR013815">
    <property type="entry name" value="ATP_grasp_subdomain_1"/>
</dbReference>
<dbReference type="SUPFAM" id="SSF51246">
    <property type="entry name" value="Rudiment single hybrid motif"/>
    <property type="match status" value="1"/>
</dbReference>
<dbReference type="GO" id="GO:0006189">
    <property type="term" value="P:'de novo' IMP biosynthetic process"/>
    <property type="evidence" value="ECO:0007669"/>
    <property type="project" value="UniProtKB-UniRule"/>
</dbReference>
<dbReference type="NCBIfam" id="NF004680">
    <property type="entry name" value="PRK06019.1-6"/>
    <property type="match status" value="1"/>
</dbReference>